<evidence type="ECO:0000313" key="2">
    <source>
        <dbReference type="EMBL" id="VFK57137.1"/>
    </source>
</evidence>
<keyword evidence="1" id="KW-1133">Transmembrane helix</keyword>
<reference evidence="2" key="1">
    <citation type="submission" date="2019-02" db="EMBL/GenBank/DDBJ databases">
        <authorList>
            <person name="Gruber-Vodicka R. H."/>
            <person name="Seah K. B. B."/>
        </authorList>
    </citation>
    <scope>NUCLEOTIDE SEQUENCE</scope>
    <source>
        <strain evidence="2">BECK_BY1</strain>
    </source>
</reference>
<dbReference type="EMBL" id="CAADFX010000059">
    <property type="protein sequence ID" value="VFK57137.1"/>
    <property type="molecule type" value="Genomic_DNA"/>
</dbReference>
<proteinExistence type="predicted"/>
<evidence type="ECO:0000256" key="1">
    <source>
        <dbReference type="SAM" id="Phobius"/>
    </source>
</evidence>
<name>A0A450ZTP8_9GAMM</name>
<keyword evidence="1" id="KW-0472">Membrane</keyword>
<accession>A0A450ZTP8</accession>
<keyword evidence="1" id="KW-0812">Transmembrane</keyword>
<organism evidence="2">
    <name type="scientific">Candidatus Kentrum sp. TUN</name>
    <dbReference type="NCBI Taxonomy" id="2126343"/>
    <lineage>
        <taxon>Bacteria</taxon>
        <taxon>Pseudomonadati</taxon>
        <taxon>Pseudomonadota</taxon>
        <taxon>Gammaproteobacteria</taxon>
        <taxon>Candidatus Kentrum</taxon>
    </lineage>
</organism>
<gene>
    <name evidence="2" type="ORF">BECKTUN1418D_GA0071000_105916</name>
</gene>
<sequence length="68" mass="7713">MNPNFSSQFASFLQYLKCLHGHVAVFIAIMLFRGTCSDNRWFLNIISSTDNQSLTDSGFPYARRSGEC</sequence>
<protein>
    <submittedName>
        <fullName evidence="2">Uncharacterized protein</fullName>
    </submittedName>
</protein>
<feature type="transmembrane region" description="Helical" evidence="1">
    <location>
        <begin position="12"/>
        <end position="32"/>
    </location>
</feature>
<dbReference type="AlphaFoldDB" id="A0A450ZTP8"/>